<feature type="transmembrane region" description="Helical" evidence="7">
    <location>
        <begin position="241"/>
        <end position="258"/>
    </location>
</feature>
<dbReference type="InterPro" id="IPR000515">
    <property type="entry name" value="MetI-like"/>
</dbReference>
<feature type="transmembrane region" description="Helical" evidence="7">
    <location>
        <begin position="103"/>
        <end position="127"/>
    </location>
</feature>
<gene>
    <name evidence="9" type="ORF">ACFPOF_31050</name>
</gene>
<keyword evidence="3" id="KW-1003">Cell membrane</keyword>
<feature type="transmembrane region" description="Helical" evidence="7">
    <location>
        <begin position="179"/>
        <end position="201"/>
    </location>
</feature>
<evidence type="ECO:0000313" key="9">
    <source>
        <dbReference type="EMBL" id="MFC5407188.1"/>
    </source>
</evidence>
<keyword evidence="4 7" id="KW-0812">Transmembrane</keyword>
<evidence type="ECO:0000256" key="5">
    <source>
        <dbReference type="ARBA" id="ARBA00022989"/>
    </source>
</evidence>
<accession>A0ABW0I1S3</accession>
<dbReference type="SUPFAM" id="SSF161098">
    <property type="entry name" value="MetI-like"/>
    <property type="match status" value="1"/>
</dbReference>
<dbReference type="PANTHER" id="PTHR43744:SF8">
    <property type="entry name" value="SN-GLYCEROL-3-PHOSPHATE TRANSPORT SYSTEM PERMEASE PROTEIN UGPE"/>
    <property type="match status" value="1"/>
</dbReference>
<keyword evidence="6 7" id="KW-0472">Membrane</keyword>
<dbReference type="Gene3D" id="1.10.3720.10">
    <property type="entry name" value="MetI-like"/>
    <property type="match status" value="1"/>
</dbReference>
<keyword evidence="2 7" id="KW-0813">Transport</keyword>
<feature type="transmembrane region" description="Helical" evidence="7">
    <location>
        <begin position="139"/>
        <end position="158"/>
    </location>
</feature>
<evidence type="ECO:0000256" key="1">
    <source>
        <dbReference type="ARBA" id="ARBA00004651"/>
    </source>
</evidence>
<dbReference type="EMBL" id="JBHSMI010000067">
    <property type="protein sequence ID" value="MFC5407188.1"/>
    <property type="molecule type" value="Genomic_DNA"/>
</dbReference>
<proteinExistence type="inferred from homology"/>
<reference evidence="10" key="1">
    <citation type="journal article" date="2019" name="Int. J. Syst. Evol. Microbiol.">
        <title>The Global Catalogue of Microorganisms (GCM) 10K type strain sequencing project: providing services to taxonomists for standard genome sequencing and annotation.</title>
        <authorList>
            <consortium name="The Broad Institute Genomics Platform"/>
            <consortium name="The Broad Institute Genome Sequencing Center for Infectious Disease"/>
            <person name="Wu L."/>
            <person name="Ma J."/>
        </authorList>
    </citation>
    <scope>NUCLEOTIDE SEQUENCE [LARGE SCALE GENOMIC DNA]</scope>
    <source>
        <strain evidence="10">CGMCC 1.18575</strain>
    </source>
</reference>
<feature type="transmembrane region" description="Helical" evidence="7">
    <location>
        <begin position="66"/>
        <end position="91"/>
    </location>
</feature>
<keyword evidence="10" id="KW-1185">Reference proteome</keyword>
<comment type="caution">
    <text evidence="9">The sequence shown here is derived from an EMBL/GenBank/DDBJ whole genome shotgun (WGS) entry which is preliminary data.</text>
</comment>
<organism evidence="9 10">
    <name type="scientific">Cohnella soli</name>
    <dbReference type="NCBI Taxonomy" id="425005"/>
    <lineage>
        <taxon>Bacteria</taxon>
        <taxon>Bacillati</taxon>
        <taxon>Bacillota</taxon>
        <taxon>Bacilli</taxon>
        <taxon>Bacillales</taxon>
        <taxon>Paenibacillaceae</taxon>
        <taxon>Cohnella</taxon>
    </lineage>
</organism>
<evidence type="ECO:0000256" key="3">
    <source>
        <dbReference type="ARBA" id="ARBA00022475"/>
    </source>
</evidence>
<dbReference type="PANTHER" id="PTHR43744">
    <property type="entry name" value="ABC TRANSPORTER PERMEASE PROTEIN MG189-RELATED-RELATED"/>
    <property type="match status" value="1"/>
</dbReference>
<evidence type="ECO:0000259" key="8">
    <source>
        <dbReference type="PROSITE" id="PS50928"/>
    </source>
</evidence>
<dbReference type="Proteomes" id="UP001596113">
    <property type="component" value="Unassembled WGS sequence"/>
</dbReference>
<dbReference type="CDD" id="cd06261">
    <property type="entry name" value="TM_PBP2"/>
    <property type="match status" value="1"/>
</dbReference>
<dbReference type="RefSeq" id="WP_378139625.1">
    <property type="nucleotide sequence ID" value="NZ_JBHSMI010000067.1"/>
</dbReference>
<comment type="similarity">
    <text evidence="7">Belongs to the binding-protein-dependent transport system permease family.</text>
</comment>
<evidence type="ECO:0000256" key="6">
    <source>
        <dbReference type="ARBA" id="ARBA00023136"/>
    </source>
</evidence>
<dbReference type="PROSITE" id="PS50928">
    <property type="entry name" value="ABC_TM1"/>
    <property type="match status" value="1"/>
</dbReference>
<dbReference type="InterPro" id="IPR035906">
    <property type="entry name" value="MetI-like_sf"/>
</dbReference>
<sequence length="273" mass="30871">MVKTNTGFLIKHGTIFLLGLLTMLPFFVLLNLSLKDLTQFNLERWTVSFPFHFENYTVAWQTIRKYIWNSFVISGVTVVGVLTFSCLAAYPLARMNFFLKEKVYFLIISLLMIPFILTLVPLFGLIVKLHMLDSWLGLWGPYIAGGQIFCIFVLRSFFSSLPEEMFEAARVDGGSELRILFGIVLPLSKAIIATLGVLNILGTWNDYIWPLMVVSNEKLMPLSLGLMTFQQLFTTNWGPLFAGYVIASVPLIVLFMFASKQFVEGLSSGSIKM</sequence>
<feature type="transmembrane region" description="Helical" evidence="7">
    <location>
        <begin position="12"/>
        <end position="34"/>
    </location>
</feature>
<protein>
    <submittedName>
        <fullName evidence="9">Carbohydrate ABC transporter permease</fullName>
    </submittedName>
</protein>
<evidence type="ECO:0000256" key="4">
    <source>
        <dbReference type="ARBA" id="ARBA00022692"/>
    </source>
</evidence>
<evidence type="ECO:0000256" key="2">
    <source>
        <dbReference type="ARBA" id="ARBA00022448"/>
    </source>
</evidence>
<keyword evidence="5 7" id="KW-1133">Transmembrane helix</keyword>
<feature type="domain" description="ABC transmembrane type-1" evidence="8">
    <location>
        <begin position="67"/>
        <end position="258"/>
    </location>
</feature>
<comment type="subcellular location">
    <subcellularLocation>
        <location evidence="1 7">Cell membrane</location>
        <topology evidence="1 7">Multi-pass membrane protein</topology>
    </subcellularLocation>
</comment>
<evidence type="ECO:0000256" key="7">
    <source>
        <dbReference type="RuleBase" id="RU363032"/>
    </source>
</evidence>
<dbReference type="Pfam" id="PF00528">
    <property type="entry name" value="BPD_transp_1"/>
    <property type="match status" value="1"/>
</dbReference>
<name>A0ABW0I1S3_9BACL</name>
<evidence type="ECO:0000313" key="10">
    <source>
        <dbReference type="Proteomes" id="UP001596113"/>
    </source>
</evidence>